<reference evidence="2" key="1">
    <citation type="submission" date="2019-05" db="EMBL/GenBank/DDBJ databases">
        <title>Another draft genome of Portunus trituberculatus and its Hox gene families provides insights of decapod evolution.</title>
        <authorList>
            <person name="Jeong J.-H."/>
            <person name="Song I."/>
            <person name="Kim S."/>
            <person name="Choi T."/>
            <person name="Kim D."/>
            <person name="Ryu S."/>
            <person name="Kim W."/>
        </authorList>
    </citation>
    <scope>NUCLEOTIDE SEQUENCE [LARGE SCALE GENOMIC DNA]</scope>
    <source>
        <tissue evidence="2">Muscle</tissue>
    </source>
</reference>
<evidence type="ECO:0000256" key="1">
    <source>
        <dbReference type="SAM" id="MobiDB-lite"/>
    </source>
</evidence>
<feature type="region of interest" description="Disordered" evidence="1">
    <location>
        <begin position="26"/>
        <end position="46"/>
    </location>
</feature>
<accession>A0A5B7GP23</accession>
<dbReference type="Proteomes" id="UP000324222">
    <property type="component" value="Unassembled WGS sequence"/>
</dbReference>
<evidence type="ECO:0000313" key="2">
    <source>
        <dbReference type="EMBL" id="MPC60532.1"/>
    </source>
</evidence>
<dbReference type="AlphaFoldDB" id="A0A5B7GP23"/>
<feature type="compositionally biased region" description="Polar residues" evidence="1">
    <location>
        <begin position="32"/>
        <end position="46"/>
    </location>
</feature>
<keyword evidence="3" id="KW-1185">Reference proteome</keyword>
<protein>
    <submittedName>
        <fullName evidence="2">Uncharacterized protein</fullName>
    </submittedName>
</protein>
<proteinExistence type="predicted"/>
<dbReference type="EMBL" id="VSRR010017633">
    <property type="protein sequence ID" value="MPC60532.1"/>
    <property type="molecule type" value="Genomic_DNA"/>
</dbReference>
<evidence type="ECO:0000313" key="3">
    <source>
        <dbReference type="Proteomes" id="UP000324222"/>
    </source>
</evidence>
<name>A0A5B7GP23_PORTR</name>
<gene>
    <name evidence="2" type="ORF">E2C01_054580</name>
</gene>
<sequence length="72" mass="8065">MKTFHQHPLVKCIKIFHLHKQLRGYPRGSVPSGKSTKGKATTYTASNPQCSSLSLSSVFYGEWEQNVVQQEG</sequence>
<comment type="caution">
    <text evidence="2">The sequence shown here is derived from an EMBL/GenBank/DDBJ whole genome shotgun (WGS) entry which is preliminary data.</text>
</comment>
<organism evidence="2 3">
    <name type="scientific">Portunus trituberculatus</name>
    <name type="common">Swimming crab</name>
    <name type="synonym">Neptunus trituberculatus</name>
    <dbReference type="NCBI Taxonomy" id="210409"/>
    <lineage>
        <taxon>Eukaryota</taxon>
        <taxon>Metazoa</taxon>
        <taxon>Ecdysozoa</taxon>
        <taxon>Arthropoda</taxon>
        <taxon>Crustacea</taxon>
        <taxon>Multicrustacea</taxon>
        <taxon>Malacostraca</taxon>
        <taxon>Eumalacostraca</taxon>
        <taxon>Eucarida</taxon>
        <taxon>Decapoda</taxon>
        <taxon>Pleocyemata</taxon>
        <taxon>Brachyura</taxon>
        <taxon>Eubrachyura</taxon>
        <taxon>Portunoidea</taxon>
        <taxon>Portunidae</taxon>
        <taxon>Portuninae</taxon>
        <taxon>Portunus</taxon>
    </lineage>
</organism>